<evidence type="ECO:0000313" key="2">
    <source>
        <dbReference type="EMBL" id="NOV51051.1"/>
    </source>
</evidence>
<keyword evidence="1" id="KW-1133">Transmembrane helix</keyword>
<feature type="transmembrane region" description="Helical" evidence="1">
    <location>
        <begin position="20"/>
        <end position="43"/>
    </location>
</feature>
<dbReference type="EMBL" id="GIIL01007325">
    <property type="protein sequence ID" value="NOV51051.1"/>
    <property type="molecule type" value="Transcribed_RNA"/>
</dbReference>
<accession>A0A6M2E151</accession>
<dbReference type="AlphaFoldDB" id="A0A6M2E151"/>
<organism evidence="2">
    <name type="scientific">Xenopsylla cheopis</name>
    <name type="common">Oriental rat flea</name>
    <name type="synonym">Pulex cheopis</name>
    <dbReference type="NCBI Taxonomy" id="163159"/>
    <lineage>
        <taxon>Eukaryota</taxon>
        <taxon>Metazoa</taxon>
        <taxon>Ecdysozoa</taxon>
        <taxon>Arthropoda</taxon>
        <taxon>Hexapoda</taxon>
        <taxon>Insecta</taxon>
        <taxon>Pterygota</taxon>
        <taxon>Neoptera</taxon>
        <taxon>Endopterygota</taxon>
        <taxon>Siphonaptera</taxon>
        <taxon>Pulicidae</taxon>
        <taxon>Xenopsyllinae</taxon>
        <taxon>Xenopsylla</taxon>
    </lineage>
</organism>
<feature type="transmembrane region" description="Helical" evidence="1">
    <location>
        <begin position="55"/>
        <end position="76"/>
    </location>
</feature>
<reference evidence="2" key="1">
    <citation type="submission" date="2020-03" db="EMBL/GenBank/DDBJ databases">
        <title>Transcriptomic Profiling of the Digestive Tract of the Rat Flea, Xenopsylla cheopis, Following Blood Feeding and Infection with Yersinia pestis.</title>
        <authorList>
            <person name="Bland D.M."/>
            <person name="Martens C.A."/>
            <person name="Virtaneva K."/>
            <person name="Kanakabandi K."/>
            <person name="Long D."/>
            <person name="Rosenke R."/>
            <person name="Saturday G.A."/>
            <person name="Hoyt F.H."/>
            <person name="Bruno D.P."/>
            <person name="Ribeiro J.M.C."/>
            <person name="Hinnebusch J."/>
        </authorList>
    </citation>
    <scope>NUCLEOTIDE SEQUENCE</scope>
</reference>
<name>A0A6M2E151_XENCH</name>
<proteinExistence type="predicted"/>
<sequence>MKKILCLTINLDSVQTTLPFNSVTVAAINKAFNSIVLLHFSILAKHLIRSGMMVLSLRSETCCLTMLNFFSLIFLLENSRSKLAMQYLRQISWK</sequence>
<evidence type="ECO:0000256" key="1">
    <source>
        <dbReference type="SAM" id="Phobius"/>
    </source>
</evidence>
<keyword evidence="1" id="KW-0472">Membrane</keyword>
<keyword evidence="1" id="KW-0812">Transmembrane</keyword>
<protein>
    <submittedName>
        <fullName evidence="2">Putative product</fullName>
    </submittedName>
</protein>